<dbReference type="InterPro" id="IPR016181">
    <property type="entry name" value="Acyl_CoA_acyltransferase"/>
</dbReference>
<evidence type="ECO:0000313" key="2">
    <source>
        <dbReference type="Proteomes" id="UP001620461"/>
    </source>
</evidence>
<evidence type="ECO:0008006" key="3">
    <source>
        <dbReference type="Google" id="ProtNLM"/>
    </source>
</evidence>
<accession>A0ABW8JKT7</accession>
<organism evidence="1 2">
    <name type="scientific">Dyella jejuensis</name>
    <dbReference type="NCBI Taxonomy" id="1432009"/>
    <lineage>
        <taxon>Bacteria</taxon>
        <taxon>Pseudomonadati</taxon>
        <taxon>Pseudomonadota</taxon>
        <taxon>Gammaproteobacteria</taxon>
        <taxon>Lysobacterales</taxon>
        <taxon>Rhodanobacteraceae</taxon>
        <taxon>Dyella</taxon>
    </lineage>
</organism>
<reference evidence="1 2" key="1">
    <citation type="submission" date="2020-10" db="EMBL/GenBank/DDBJ databases">
        <title>Phylogeny of dyella-like bacteria.</title>
        <authorList>
            <person name="Fu J."/>
        </authorList>
    </citation>
    <scope>NUCLEOTIDE SEQUENCE [LARGE SCALE GENOMIC DNA]</scope>
    <source>
        <strain evidence="1 2">JP1</strain>
    </source>
</reference>
<comment type="caution">
    <text evidence="1">The sequence shown here is derived from an EMBL/GenBank/DDBJ whole genome shotgun (WGS) entry which is preliminary data.</text>
</comment>
<gene>
    <name evidence="1" type="ORF">ISP15_11165</name>
</gene>
<dbReference type="Gene3D" id="3.40.630.30">
    <property type="match status" value="1"/>
</dbReference>
<dbReference type="SUPFAM" id="SSF55729">
    <property type="entry name" value="Acyl-CoA N-acyltransferases (Nat)"/>
    <property type="match status" value="1"/>
</dbReference>
<protein>
    <recommendedName>
        <fullName evidence="3">N-acetyltransferase domain-containing protein</fullName>
    </recommendedName>
</protein>
<proteinExistence type="predicted"/>
<dbReference type="Proteomes" id="UP001620461">
    <property type="component" value="Unassembled WGS sequence"/>
</dbReference>
<keyword evidence="2" id="KW-1185">Reference proteome</keyword>
<evidence type="ECO:0000313" key="1">
    <source>
        <dbReference type="EMBL" id="MFK2900895.1"/>
    </source>
</evidence>
<sequence length="164" mass="18508">MSAGATENIDRFEVRWVFGSIGDALRQRIVAFWLKEGALPHADEAWRRAFEVACVLVEGEREDIAGVCTVAIRMDEHGRSYGFVRIFIRADSRFVGLNVRLMERMLEGFIALAREPGAPQRLIATIENRKIERRAAQRILARLGFVNVGTAPNGERVIERKLTA</sequence>
<dbReference type="EMBL" id="JADIKJ010000012">
    <property type="protein sequence ID" value="MFK2900895.1"/>
    <property type="molecule type" value="Genomic_DNA"/>
</dbReference>
<name>A0ABW8JKT7_9GAMM</name>
<dbReference type="RefSeq" id="WP_404547412.1">
    <property type="nucleotide sequence ID" value="NZ_JADIKJ010000012.1"/>
</dbReference>